<dbReference type="GO" id="GO:0003968">
    <property type="term" value="F:RNA-directed RNA polymerase activity"/>
    <property type="evidence" value="ECO:0007669"/>
    <property type="project" value="UniProtKB-KW"/>
</dbReference>
<keyword evidence="2 11" id="KW-0696">RNA-directed RNA polymerase</keyword>
<dbReference type="Pfam" id="PF03431">
    <property type="entry name" value="RNA_replicase_B"/>
    <property type="match status" value="1"/>
</dbReference>
<feature type="binding site" evidence="9">
    <location>
        <position position="457"/>
    </location>
    <ligand>
        <name>Mg(2+)</name>
        <dbReference type="ChEBI" id="CHEBI:18420"/>
        <label>2</label>
    </ligand>
</feature>
<keyword evidence="6" id="KW-0693">Viral RNA replication</keyword>
<reference evidence="11" key="1">
    <citation type="submission" date="2019-05" db="EMBL/GenBank/DDBJ databases">
        <title>Metatranscriptomic reconstruction reveals RNA viruses with the potential to shape carbon cycling in soil.</title>
        <authorList>
            <person name="Starr E.P."/>
            <person name="Nuccio E."/>
            <person name="Pett-Ridge J."/>
            <person name="Banfield J.F."/>
            <person name="Firestone M.K."/>
        </authorList>
    </citation>
    <scope>NUCLEOTIDE SEQUENCE</scope>
    <source>
        <strain evidence="11">H2_Rhizo_Litter_49_scaffold_1933</strain>
    </source>
</reference>
<comment type="catalytic activity">
    <reaction evidence="8">
        <text>RNA(n) + a ribonucleoside 5'-triphosphate = RNA(n+1) + diphosphate</text>
        <dbReference type="Rhea" id="RHEA:21248"/>
        <dbReference type="Rhea" id="RHEA-COMP:14527"/>
        <dbReference type="Rhea" id="RHEA-COMP:17342"/>
        <dbReference type="ChEBI" id="CHEBI:33019"/>
        <dbReference type="ChEBI" id="CHEBI:61557"/>
        <dbReference type="ChEBI" id="CHEBI:140395"/>
        <dbReference type="EC" id="2.7.7.48"/>
    </reaction>
</comment>
<feature type="domain" description="RdRp catalytic" evidence="10">
    <location>
        <begin position="347"/>
        <end position="489"/>
    </location>
</feature>
<dbReference type="InterPro" id="IPR005093">
    <property type="entry name" value="RNArep_beta"/>
</dbReference>
<feature type="binding site" evidence="9">
    <location>
        <position position="458"/>
    </location>
    <ligand>
        <name>Mg(2+)</name>
        <dbReference type="ChEBI" id="CHEBI:18420"/>
        <label>2</label>
    </ligand>
</feature>
<dbReference type="GO" id="GO:0046872">
    <property type="term" value="F:metal ion binding"/>
    <property type="evidence" value="ECO:0007669"/>
    <property type="project" value="UniProtKB-KW"/>
</dbReference>
<dbReference type="EC" id="2.7.7.48" evidence="1"/>
<evidence type="ECO:0000313" key="11">
    <source>
        <dbReference type="EMBL" id="QDH91303.1"/>
    </source>
</evidence>
<evidence type="ECO:0000256" key="3">
    <source>
        <dbReference type="ARBA" id="ARBA00022679"/>
    </source>
</evidence>
<dbReference type="GO" id="GO:0000166">
    <property type="term" value="F:nucleotide binding"/>
    <property type="evidence" value="ECO:0007669"/>
    <property type="project" value="UniProtKB-KW"/>
</dbReference>
<evidence type="ECO:0000256" key="9">
    <source>
        <dbReference type="PIRSR" id="PIRSR605093-1"/>
    </source>
</evidence>
<sequence>MKSQANLLLHVLEGVLYDVLSAYPEMSSSVRKDLLRITSLTLNRGQGLYTLDLPSLDPQLLSGLENGRLQLGGALARRVSRKCHVPRLFSGLWLRIFNADSCLKLEPDPNAIMFLRQIFCLGKKLDVACSQDRREAALEAYHEIESGLRLPSLKWEEDEILLDEPTDSIGLADCCQVFGSGDLFYNEEEELAQSKIKVVLDRVQQVADILSQSFGHLDVMSEEFHTIYSSEGIGFKHGPGAVATGTRKWDRSRFPTWPHKLEHIFPFEYCGMTTMDIRAGGRKPLNSEASSRMICVPKTSKAPRIIAAEPAEHQWCQQALWTFLRGKINKTFVGQFINFSRQDLSAELVFQASKDRKLATVDLSDASDRLSCWTMERIFRKNHFLLNALHAARTRSLRHIDGSFLKLRKFASQGTATTFPGQSLVFLCLALGACIKKDEIRKRDILRLVGKVRVYGDDIIIPVDGYEDLKVAMRSLQLKINLHKSFSLGKFRESCGSEAYDGYDCTPVRPTTFSPDGPRSRLTLLEASNNLFNKGYWNASSRCLDLLPSAYKRALRVIGPRNRGFLGVTSFLGNSDVHLKKRWSERYQRYDVRCVVVKSRQRQTPREGYHQILDFFSQGKPLLGSRQASVVWDISDPKDRIGWEGCLAAA</sequence>
<evidence type="ECO:0000256" key="7">
    <source>
        <dbReference type="ARBA" id="ARBA00030248"/>
    </source>
</evidence>
<dbReference type="PROSITE" id="PS50522">
    <property type="entry name" value="RDRP_PHAGE"/>
    <property type="match status" value="1"/>
</dbReference>
<keyword evidence="9" id="KW-0479">Metal-binding</keyword>
<comment type="cofactor">
    <cofactor evidence="9">
        <name>Mg(2+)</name>
        <dbReference type="ChEBI" id="CHEBI:18420"/>
    </cofactor>
    <text evidence="9">Binds 2 Mg(2+) per subunit.</text>
</comment>
<keyword evidence="5" id="KW-0547">Nucleotide-binding</keyword>
<evidence type="ECO:0000256" key="2">
    <source>
        <dbReference type="ARBA" id="ARBA00022484"/>
    </source>
</evidence>
<evidence type="ECO:0000256" key="5">
    <source>
        <dbReference type="ARBA" id="ARBA00022741"/>
    </source>
</evidence>
<feature type="non-terminal residue" evidence="11">
    <location>
        <position position="650"/>
    </location>
</feature>
<dbReference type="InterPro" id="IPR007096">
    <property type="entry name" value="RNA-dir_Rpol_cat_phage"/>
</dbReference>
<proteinExistence type="predicted"/>
<evidence type="ECO:0000259" key="10">
    <source>
        <dbReference type="PROSITE" id="PS50522"/>
    </source>
</evidence>
<dbReference type="SUPFAM" id="SSF56672">
    <property type="entry name" value="DNA/RNA polymerases"/>
    <property type="match status" value="1"/>
</dbReference>
<gene>
    <name evidence="11" type="ORF">H2RhizoLitter491933_000001</name>
</gene>
<evidence type="ECO:0000256" key="1">
    <source>
        <dbReference type="ARBA" id="ARBA00012494"/>
    </source>
</evidence>
<organism evidence="11">
    <name type="scientific">Leviviridae sp</name>
    <dbReference type="NCBI Taxonomy" id="2027243"/>
    <lineage>
        <taxon>Viruses</taxon>
        <taxon>Riboviria</taxon>
        <taxon>Orthornavirae</taxon>
        <taxon>Lenarviricota</taxon>
        <taxon>Leviviricetes</taxon>
        <taxon>Norzivirales</taxon>
        <taxon>Fiersviridae</taxon>
    </lineage>
</organism>
<name>A0A514DCH7_9VIRU</name>
<evidence type="ECO:0000256" key="6">
    <source>
        <dbReference type="ARBA" id="ARBA00022953"/>
    </source>
</evidence>
<dbReference type="EMBL" id="MN036150">
    <property type="protein sequence ID" value="QDH91303.1"/>
    <property type="molecule type" value="Genomic_RNA"/>
</dbReference>
<keyword evidence="9" id="KW-0460">Magnesium</keyword>
<keyword evidence="3" id="KW-0808">Transferase</keyword>
<keyword evidence="4" id="KW-0548">Nucleotidyltransferase</keyword>
<dbReference type="InterPro" id="IPR043502">
    <property type="entry name" value="DNA/RNA_pol_sf"/>
</dbReference>
<evidence type="ECO:0000256" key="4">
    <source>
        <dbReference type="ARBA" id="ARBA00022695"/>
    </source>
</evidence>
<evidence type="ECO:0000256" key="8">
    <source>
        <dbReference type="ARBA" id="ARBA00048744"/>
    </source>
</evidence>
<protein>
    <recommendedName>
        <fullName evidence="1">RNA-directed RNA polymerase</fullName>
        <ecNumber evidence="1">2.7.7.48</ecNumber>
    </recommendedName>
    <alternativeName>
        <fullName evidence="7">RNA replicase beta chain</fullName>
    </alternativeName>
</protein>
<accession>A0A514DCH7</accession>
<feature type="binding site" evidence="9">
    <location>
        <position position="362"/>
    </location>
    <ligand>
        <name>Mg(2+)</name>
        <dbReference type="ChEBI" id="CHEBI:18420"/>
        <label>2</label>
    </ligand>
</feature>
<dbReference type="GO" id="GO:0039694">
    <property type="term" value="P:viral RNA genome replication"/>
    <property type="evidence" value="ECO:0007669"/>
    <property type="project" value="InterPro"/>
</dbReference>